<dbReference type="AlphaFoldDB" id="A0A0G4HPP4"/>
<dbReference type="VEuPathDB" id="CryptoDB:Cvel_7813"/>
<evidence type="ECO:0000256" key="2">
    <source>
        <dbReference type="SAM" id="SignalP"/>
    </source>
</evidence>
<proteinExistence type="predicted"/>
<organism evidence="3">
    <name type="scientific">Chromera velia CCMP2878</name>
    <dbReference type="NCBI Taxonomy" id="1169474"/>
    <lineage>
        <taxon>Eukaryota</taxon>
        <taxon>Sar</taxon>
        <taxon>Alveolata</taxon>
        <taxon>Colpodellida</taxon>
        <taxon>Chromeraceae</taxon>
        <taxon>Chromera</taxon>
    </lineage>
</organism>
<evidence type="ECO:0000256" key="1">
    <source>
        <dbReference type="SAM" id="MobiDB-lite"/>
    </source>
</evidence>
<reference evidence="3" key="1">
    <citation type="submission" date="2014-11" db="EMBL/GenBank/DDBJ databases">
        <authorList>
            <person name="Otto D Thomas"/>
            <person name="Naeem Raeece"/>
        </authorList>
    </citation>
    <scope>NUCLEOTIDE SEQUENCE</scope>
</reference>
<feature type="signal peptide" evidence="2">
    <location>
        <begin position="1"/>
        <end position="22"/>
    </location>
</feature>
<evidence type="ECO:0000313" key="3">
    <source>
        <dbReference type="EMBL" id="CEM46211.1"/>
    </source>
</evidence>
<name>A0A0G4HPP4_9ALVE</name>
<feature type="region of interest" description="Disordered" evidence="1">
    <location>
        <begin position="342"/>
        <end position="374"/>
    </location>
</feature>
<sequence>MKGRSLLVFLLGAIVSLSSSGAHPLPRRRHSPEVLLQAHSTSACEICDGLLKTFLGGLLPFTSNCAQNLDKCLTDEGPGSFLLDLSASAPVFGEFSSDSKIAFFWRADGTVRVKTERTGDGSTVYHIQGLSLDVPSQGLELFKDLQKKGIVTTECIKRETDREACLKQNVKSVFKWLDDNWGKALEPKKGRVGKLSTILEGSYGTRVVRWAVNALLGEEEWGRVLLGMMTQVPRKVSALVFSPKGEMFLRTEDNTDHPSYTEMEELGMVALSKALTDSYFLKSTSGMGTGEKKAREKSQEFEVTNFVNMLGRGSAAAAAYREKIPPSNFKKAKYLFQVCAKGPKKKKDDQRSTDPKCEDDGEGKLYWTTEDVRR</sequence>
<gene>
    <name evidence="3" type="ORF">Cvel_7813</name>
</gene>
<feature type="chain" id="PRO_5005192065" evidence="2">
    <location>
        <begin position="23"/>
        <end position="374"/>
    </location>
</feature>
<keyword evidence="2" id="KW-0732">Signal</keyword>
<feature type="compositionally biased region" description="Basic and acidic residues" evidence="1">
    <location>
        <begin position="346"/>
        <end position="358"/>
    </location>
</feature>
<dbReference type="EMBL" id="CDMZ01003399">
    <property type="protein sequence ID" value="CEM46211.1"/>
    <property type="molecule type" value="Genomic_DNA"/>
</dbReference>
<accession>A0A0G4HPP4</accession>
<dbReference type="PhylomeDB" id="A0A0G4HPP4"/>
<protein>
    <submittedName>
        <fullName evidence="3">Uncharacterized protein</fullName>
    </submittedName>
</protein>